<proteinExistence type="predicted"/>
<dbReference type="InterPro" id="IPR000120">
    <property type="entry name" value="Amidase"/>
</dbReference>
<keyword evidence="5" id="KW-1185">Reference proteome</keyword>
<evidence type="ECO:0000259" key="3">
    <source>
        <dbReference type="Pfam" id="PF01425"/>
    </source>
</evidence>
<evidence type="ECO:0000256" key="1">
    <source>
        <dbReference type="ARBA" id="ARBA00003871"/>
    </source>
</evidence>
<dbReference type="InterPro" id="IPR023631">
    <property type="entry name" value="Amidase_dom"/>
</dbReference>
<dbReference type="AlphaFoldDB" id="A0A370L265"/>
<dbReference type="PANTHER" id="PTHR11895">
    <property type="entry name" value="TRANSAMIDASE"/>
    <property type="match status" value="1"/>
</dbReference>
<dbReference type="InterPro" id="IPR036928">
    <property type="entry name" value="AS_sf"/>
</dbReference>
<dbReference type="Pfam" id="PF01425">
    <property type="entry name" value="Amidase"/>
    <property type="match status" value="1"/>
</dbReference>
<comment type="caution">
    <text evidence="4">The sequence shown here is derived from an EMBL/GenBank/DDBJ whole genome shotgun (WGS) entry which is preliminary data.</text>
</comment>
<dbReference type="Proteomes" id="UP000255207">
    <property type="component" value="Unassembled WGS sequence"/>
</dbReference>
<evidence type="ECO:0000256" key="2">
    <source>
        <dbReference type="ARBA" id="ARBA00021874"/>
    </source>
</evidence>
<gene>
    <name evidence="4" type="ORF">DWE98_19930</name>
</gene>
<comment type="function">
    <text evidence="1">Hydrolyzes indole-3-acetamide (IAM) into indole-3-acetic acid (IAA).</text>
</comment>
<dbReference type="OrthoDB" id="9811471at2"/>
<dbReference type="EMBL" id="QQTP01000011">
    <property type="protein sequence ID" value="RDJ22169.1"/>
    <property type="molecule type" value="Genomic_DNA"/>
</dbReference>
<evidence type="ECO:0000313" key="4">
    <source>
        <dbReference type="EMBL" id="RDJ22169.1"/>
    </source>
</evidence>
<accession>A0A370L265</accession>
<dbReference type="InterPro" id="IPR020556">
    <property type="entry name" value="Amidase_CS"/>
</dbReference>
<dbReference type="PANTHER" id="PTHR11895:SF176">
    <property type="entry name" value="AMIDASE AMID-RELATED"/>
    <property type="match status" value="1"/>
</dbReference>
<reference evidence="5" key="1">
    <citation type="submission" date="2018-07" db="EMBL/GenBank/DDBJ databases">
        <authorList>
            <person name="Safronova V.I."/>
            <person name="Chirak E.R."/>
            <person name="Sazanova A.L."/>
        </authorList>
    </citation>
    <scope>NUCLEOTIDE SEQUENCE [LARGE SCALE GENOMIC DNA]</scope>
    <source>
        <strain evidence="5">RCAM04685</strain>
    </source>
</reference>
<feature type="domain" description="Amidase" evidence="3">
    <location>
        <begin position="32"/>
        <end position="454"/>
    </location>
</feature>
<dbReference type="PROSITE" id="PS00571">
    <property type="entry name" value="AMIDASES"/>
    <property type="match status" value="1"/>
</dbReference>
<dbReference type="RefSeq" id="WP_114831048.1">
    <property type="nucleotide sequence ID" value="NZ_QQTO01000034.1"/>
</dbReference>
<sequence length="478" mass="50381">MNIAVKHASALTALSLTEAAEAVAKGETTAVELAKAALDAIVAGDERVNAFIWLDAETALETAAALDKVPMAERGKLHGVPLAHKDMYYKAGKLSTCGSKIRAEFRPGYTATVIERLEAQGSFALGGLNMAEFAQNATGHNQHYGHCHNPWGLDYCPGGSSSGSGAAVAARFVYAALGSDTGGSIRLPASLCGVTGIKGTQTRVSRHGVMPLSFSADNVGPLARTAKDCARIMAVIAGHDPKDPTSAKEPVPDYEASLDGDLKGLKVGVPKNYFLDDVDPEVMAAFEAMLEVLKGRGATLVPVTIPHIEAVATYGGVVSRVEGATIHAEWMRQRPQDYAVHLNSRLYASMGIPAVVYAEALARRGPILKEIAAVVFSQVDVFVAPTIRCKAPTLLSTDVDAGTPGALDAFNRLSLNTRPINYMGLPSVSAPCGLDSNGMPIGFQVQARPFGEGKALKVADAFQRDTSYHRERPPGFAV</sequence>
<protein>
    <recommendedName>
        <fullName evidence="2">Indoleacetamide hydrolase</fullName>
    </recommendedName>
</protein>
<dbReference type="SUPFAM" id="SSF75304">
    <property type="entry name" value="Amidase signature (AS) enzymes"/>
    <property type="match status" value="1"/>
</dbReference>
<dbReference type="GO" id="GO:0003824">
    <property type="term" value="F:catalytic activity"/>
    <property type="evidence" value="ECO:0007669"/>
    <property type="project" value="InterPro"/>
</dbReference>
<name>A0A370L265_9HYPH</name>
<dbReference type="Gene3D" id="3.90.1300.10">
    <property type="entry name" value="Amidase signature (AS) domain"/>
    <property type="match status" value="1"/>
</dbReference>
<evidence type="ECO:0000313" key="5">
    <source>
        <dbReference type="Proteomes" id="UP000255207"/>
    </source>
</evidence>
<organism evidence="4 5">
    <name type="scientific">Bosea caraganae</name>
    <dbReference type="NCBI Taxonomy" id="2763117"/>
    <lineage>
        <taxon>Bacteria</taxon>
        <taxon>Pseudomonadati</taxon>
        <taxon>Pseudomonadota</taxon>
        <taxon>Alphaproteobacteria</taxon>
        <taxon>Hyphomicrobiales</taxon>
        <taxon>Boseaceae</taxon>
        <taxon>Bosea</taxon>
    </lineage>
</organism>